<evidence type="ECO:0000256" key="1">
    <source>
        <dbReference type="ARBA" id="ARBA00023015"/>
    </source>
</evidence>
<dbReference type="EMBL" id="PVTF01000008">
    <property type="protein sequence ID" value="PRY38742.1"/>
    <property type="molecule type" value="Genomic_DNA"/>
</dbReference>
<dbReference type="PRINTS" id="PR00036">
    <property type="entry name" value="HTHLACI"/>
</dbReference>
<dbReference type="Gene3D" id="3.40.50.2300">
    <property type="match status" value="2"/>
</dbReference>
<dbReference type="CDD" id="cd06267">
    <property type="entry name" value="PBP1_LacI_sugar_binding-like"/>
    <property type="match status" value="1"/>
</dbReference>
<reference evidence="5 6" key="1">
    <citation type="submission" date="2018-03" db="EMBL/GenBank/DDBJ databases">
        <title>Genomic Encyclopedia of Archaeal and Bacterial Type Strains, Phase II (KMG-II): from individual species to whole genera.</title>
        <authorList>
            <person name="Goeker M."/>
        </authorList>
    </citation>
    <scope>NUCLEOTIDE SEQUENCE [LARGE SCALE GENOMIC DNA]</scope>
    <source>
        <strain evidence="5 6">DSM 44720</strain>
    </source>
</reference>
<dbReference type="SUPFAM" id="SSF47413">
    <property type="entry name" value="lambda repressor-like DNA-binding domains"/>
    <property type="match status" value="1"/>
</dbReference>
<organism evidence="5 6">
    <name type="scientific">Umezawaea tangerina</name>
    <dbReference type="NCBI Taxonomy" id="84725"/>
    <lineage>
        <taxon>Bacteria</taxon>
        <taxon>Bacillati</taxon>
        <taxon>Actinomycetota</taxon>
        <taxon>Actinomycetes</taxon>
        <taxon>Pseudonocardiales</taxon>
        <taxon>Pseudonocardiaceae</taxon>
        <taxon>Umezawaea</taxon>
    </lineage>
</organism>
<proteinExistence type="predicted"/>
<keyword evidence="6" id="KW-1185">Reference proteome</keyword>
<dbReference type="PANTHER" id="PTHR30146:SF109">
    <property type="entry name" value="HTH-TYPE TRANSCRIPTIONAL REGULATOR GALS"/>
    <property type="match status" value="1"/>
</dbReference>
<dbReference type="InterPro" id="IPR010982">
    <property type="entry name" value="Lambda_DNA-bd_dom_sf"/>
</dbReference>
<keyword evidence="2" id="KW-0238">DNA-binding</keyword>
<keyword evidence="3" id="KW-0804">Transcription</keyword>
<dbReference type="Pfam" id="PF13377">
    <property type="entry name" value="Peripla_BP_3"/>
    <property type="match status" value="1"/>
</dbReference>
<dbReference type="InterPro" id="IPR046335">
    <property type="entry name" value="LacI/GalR-like_sensor"/>
</dbReference>
<dbReference type="InterPro" id="IPR028082">
    <property type="entry name" value="Peripla_BP_I"/>
</dbReference>
<accession>A0A2T0SZ93</accession>
<evidence type="ECO:0000256" key="3">
    <source>
        <dbReference type="ARBA" id="ARBA00023163"/>
    </source>
</evidence>
<evidence type="ECO:0000313" key="6">
    <source>
        <dbReference type="Proteomes" id="UP000239494"/>
    </source>
</evidence>
<gene>
    <name evidence="5" type="ORF">CLV43_108142</name>
</gene>
<name>A0A2T0SZ93_9PSEU</name>
<protein>
    <submittedName>
        <fullName evidence="5">LacI family transcriptional regulator</fullName>
    </submittedName>
</protein>
<dbReference type="RefSeq" id="WP_106190041.1">
    <property type="nucleotide sequence ID" value="NZ_PVTF01000008.1"/>
</dbReference>
<dbReference type="SMART" id="SM00354">
    <property type="entry name" value="HTH_LACI"/>
    <property type="match status" value="1"/>
</dbReference>
<dbReference type="PANTHER" id="PTHR30146">
    <property type="entry name" value="LACI-RELATED TRANSCRIPTIONAL REPRESSOR"/>
    <property type="match status" value="1"/>
</dbReference>
<feature type="domain" description="HTH lacI-type" evidence="4">
    <location>
        <begin position="12"/>
        <end position="66"/>
    </location>
</feature>
<evidence type="ECO:0000256" key="2">
    <source>
        <dbReference type="ARBA" id="ARBA00023125"/>
    </source>
</evidence>
<evidence type="ECO:0000313" key="5">
    <source>
        <dbReference type="EMBL" id="PRY38742.1"/>
    </source>
</evidence>
<dbReference type="PROSITE" id="PS00356">
    <property type="entry name" value="HTH_LACI_1"/>
    <property type="match status" value="1"/>
</dbReference>
<comment type="caution">
    <text evidence="5">The sequence shown here is derived from an EMBL/GenBank/DDBJ whole genome shotgun (WGS) entry which is preliminary data.</text>
</comment>
<dbReference type="GO" id="GO:0003700">
    <property type="term" value="F:DNA-binding transcription factor activity"/>
    <property type="evidence" value="ECO:0007669"/>
    <property type="project" value="TreeGrafter"/>
</dbReference>
<keyword evidence="1" id="KW-0805">Transcription regulation</keyword>
<dbReference type="GO" id="GO:0000976">
    <property type="term" value="F:transcription cis-regulatory region binding"/>
    <property type="evidence" value="ECO:0007669"/>
    <property type="project" value="TreeGrafter"/>
</dbReference>
<dbReference type="SUPFAM" id="SSF53822">
    <property type="entry name" value="Periplasmic binding protein-like I"/>
    <property type="match status" value="1"/>
</dbReference>
<evidence type="ECO:0000259" key="4">
    <source>
        <dbReference type="PROSITE" id="PS50932"/>
    </source>
</evidence>
<sequence length="340" mass="36061">MTDVARNRRPGPRLEEVARAAGVSRSTVSRVINEEPYVSAKARDAVHQAIGALGYSPNQAARTLAGNRANCIALVVSEQGSRVLSDPFFAGVLRGVHAELAGRRVQLVLMMTQQDDEQDLVGYLAGGHVDGVLMVSLHGQDPLPLKLSEAGVPIVVGGRPLVGDGIRYVDSDNFNGALEAARYLVSTGRRRIASIAGPRDMAVGMDRLNGWRRGMAEAGLATDLVVHADFTPDDGAAAMADLLAREPDLDAVFVAADIMALGALRVLHNKGRRIPDDVAVVGFDDLMIASTALPPLTTVRQDVEQLGRTMTWCLLGQLAGEEGLPPSLLLPTSLVIRSSA</sequence>
<dbReference type="CDD" id="cd01392">
    <property type="entry name" value="HTH_LacI"/>
    <property type="match status" value="1"/>
</dbReference>
<dbReference type="Proteomes" id="UP000239494">
    <property type="component" value="Unassembled WGS sequence"/>
</dbReference>
<dbReference type="Gene3D" id="1.10.260.40">
    <property type="entry name" value="lambda repressor-like DNA-binding domains"/>
    <property type="match status" value="1"/>
</dbReference>
<dbReference type="InterPro" id="IPR000843">
    <property type="entry name" value="HTH_LacI"/>
</dbReference>
<dbReference type="OrthoDB" id="4268837at2"/>
<dbReference type="PROSITE" id="PS50932">
    <property type="entry name" value="HTH_LACI_2"/>
    <property type="match status" value="1"/>
</dbReference>
<dbReference type="Pfam" id="PF00356">
    <property type="entry name" value="LacI"/>
    <property type="match status" value="1"/>
</dbReference>
<dbReference type="AlphaFoldDB" id="A0A2T0SZ93"/>